<comment type="caution">
    <text evidence="1">The sequence shown here is derived from an EMBL/GenBank/DDBJ whole genome shotgun (WGS) entry which is preliminary data.</text>
</comment>
<keyword evidence="2" id="KW-1185">Reference proteome</keyword>
<evidence type="ECO:0000313" key="2">
    <source>
        <dbReference type="Proteomes" id="UP000814128"/>
    </source>
</evidence>
<protein>
    <submittedName>
        <fullName evidence="1">Uncharacterized protein</fullName>
    </submittedName>
</protein>
<organism evidence="1 2">
    <name type="scientific">Vararia minispora EC-137</name>
    <dbReference type="NCBI Taxonomy" id="1314806"/>
    <lineage>
        <taxon>Eukaryota</taxon>
        <taxon>Fungi</taxon>
        <taxon>Dikarya</taxon>
        <taxon>Basidiomycota</taxon>
        <taxon>Agaricomycotina</taxon>
        <taxon>Agaricomycetes</taxon>
        <taxon>Russulales</taxon>
        <taxon>Lachnocladiaceae</taxon>
        <taxon>Vararia</taxon>
    </lineage>
</organism>
<evidence type="ECO:0000313" key="1">
    <source>
        <dbReference type="EMBL" id="KAI0035904.1"/>
    </source>
</evidence>
<reference evidence="1" key="2">
    <citation type="journal article" date="2022" name="New Phytol.">
        <title>Evolutionary transition to the ectomycorrhizal habit in the genomes of a hyperdiverse lineage of mushroom-forming fungi.</title>
        <authorList>
            <person name="Looney B."/>
            <person name="Miyauchi S."/>
            <person name="Morin E."/>
            <person name="Drula E."/>
            <person name="Courty P.E."/>
            <person name="Kohler A."/>
            <person name="Kuo A."/>
            <person name="LaButti K."/>
            <person name="Pangilinan J."/>
            <person name="Lipzen A."/>
            <person name="Riley R."/>
            <person name="Andreopoulos W."/>
            <person name="He G."/>
            <person name="Johnson J."/>
            <person name="Nolan M."/>
            <person name="Tritt A."/>
            <person name="Barry K.W."/>
            <person name="Grigoriev I.V."/>
            <person name="Nagy L.G."/>
            <person name="Hibbett D."/>
            <person name="Henrissat B."/>
            <person name="Matheny P.B."/>
            <person name="Labbe J."/>
            <person name="Martin F.M."/>
        </authorList>
    </citation>
    <scope>NUCLEOTIDE SEQUENCE</scope>
    <source>
        <strain evidence="1">EC-137</strain>
    </source>
</reference>
<proteinExistence type="predicted"/>
<gene>
    <name evidence="1" type="ORF">K488DRAFT_82662</name>
</gene>
<reference evidence="1" key="1">
    <citation type="submission" date="2021-02" db="EMBL/GenBank/DDBJ databases">
        <authorList>
            <consortium name="DOE Joint Genome Institute"/>
            <person name="Ahrendt S."/>
            <person name="Looney B.P."/>
            <person name="Miyauchi S."/>
            <person name="Morin E."/>
            <person name="Drula E."/>
            <person name="Courty P.E."/>
            <person name="Chicoki N."/>
            <person name="Fauchery L."/>
            <person name="Kohler A."/>
            <person name="Kuo A."/>
            <person name="Labutti K."/>
            <person name="Pangilinan J."/>
            <person name="Lipzen A."/>
            <person name="Riley R."/>
            <person name="Andreopoulos W."/>
            <person name="He G."/>
            <person name="Johnson J."/>
            <person name="Barry K.W."/>
            <person name="Grigoriev I.V."/>
            <person name="Nagy L."/>
            <person name="Hibbett D."/>
            <person name="Henrissat B."/>
            <person name="Matheny P.B."/>
            <person name="Labbe J."/>
            <person name="Martin F."/>
        </authorList>
    </citation>
    <scope>NUCLEOTIDE SEQUENCE</scope>
    <source>
        <strain evidence="1">EC-137</strain>
    </source>
</reference>
<sequence>MSYPYSVGGWNAQEEKRYQPFMPLGDDAGSGAQVPYHVQQQETAFTGARTTGYETPIYAAPAITRAVFTNASTRSQAAWPTQHPSTATLTMNDGFIPEVRDNPSGLSLQGPHTVADYNQIDARNHHVYAPTPVSLSLGIPFVPATNAPVRQPGLSAHASYPTSPDYARAPALTRATSCVSSSSMPATPFDRPSAYSPAANSGPPYLVDNLLSLLPSDPTWSMTFPSFSFDAAVQQQIDRGRQVHPMIQCHSPLDLRPPSFPFGNDRETEPANAFEGGTALASPHHVEPNYSDAAGMLTTAAVIGNFQQMGARQTADHPIPDGKSSQPHAEPSGRNRTRRIEDDPSVSPAISALLDELGVEGRAQRKLLACTQVFPIPIEEVPRARLGYSTRGTRIVFAGKYESLPLHVQDAIEGCDEGGFVVEEKYLCPLCQRKFGGLRDRNTHINVEHLDIPTFCYCRDEKCTKVYRGTKALFHHLNALQKGRGVV</sequence>
<dbReference type="EMBL" id="MU273478">
    <property type="protein sequence ID" value="KAI0035904.1"/>
    <property type="molecule type" value="Genomic_DNA"/>
</dbReference>
<name>A0ACB8QVH2_9AGAM</name>
<accession>A0ACB8QVH2</accession>
<dbReference type="Proteomes" id="UP000814128">
    <property type="component" value="Unassembled WGS sequence"/>
</dbReference>